<dbReference type="PANTHER" id="PTHR37984">
    <property type="entry name" value="PROTEIN CBG26694"/>
    <property type="match status" value="1"/>
</dbReference>
<dbReference type="Pfam" id="PF08284">
    <property type="entry name" value="RVP_2"/>
    <property type="match status" value="1"/>
</dbReference>
<evidence type="ECO:0000256" key="4">
    <source>
        <dbReference type="ARBA" id="ARBA00022722"/>
    </source>
</evidence>
<keyword evidence="4" id="KW-0540">Nuclease</keyword>
<dbReference type="InterPro" id="IPR050951">
    <property type="entry name" value="Retrovirus_Pol_polyprotein"/>
</dbReference>
<evidence type="ECO:0000256" key="3">
    <source>
        <dbReference type="ARBA" id="ARBA00022695"/>
    </source>
</evidence>
<dbReference type="GO" id="GO:0008270">
    <property type="term" value="F:zinc ion binding"/>
    <property type="evidence" value="ECO:0007669"/>
    <property type="project" value="UniProtKB-KW"/>
</dbReference>
<dbReference type="Gene3D" id="3.30.420.10">
    <property type="entry name" value="Ribonuclease H-like superfamily/Ribonuclease H"/>
    <property type="match status" value="1"/>
</dbReference>
<protein>
    <recommendedName>
        <fullName evidence="1">RNA-directed DNA polymerase</fullName>
        <ecNumber evidence="1">2.7.7.49</ecNumber>
    </recommendedName>
</protein>
<evidence type="ECO:0000256" key="9">
    <source>
        <dbReference type="SAM" id="MobiDB-lite"/>
    </source>
</evidence>
<dbReference type="EMBL" id="BKCJ010010284">
    <property type="protein sequence ID" value="GEU90888.1"/>
    <property type="molecule type" value="Genomic_DNA"/>
</dbReference>
<dbReference type="InterPro" id="IPR021109">
    <property type="entry name" value="Peptidase_aspartic_dom_sf"/>
</dbReference>
<dbReference type="Pfam" id="PF03732">
    <property type="entry name" value="Retrotrans_gag"/>
    <property type="match status" value="1"/>
</dbReference>
<organism evidence="11">
    <name type="scientific">Tanacetum cinerariifolium</name>
    <name type="common">Dalmatian daisy</name>
    <name type="synonym">Chrysanthemum cinerariifolium</name>
    <dbReference type="NCBI Taxonomy" id="118510"/>
    <lineage>
        <taxon>Eukaryota</taxon>
        <taxon>Viridiplantae</taxon>
        <taxon>Streptophyta</taxon>
        <taxon>Embryophyta</taxon>
        <taxon>Tracheophyta</taxon>
        <taxon>Spermatophyta</taxon>
        <taxon>Magnoliopsida</taxon>
        <taxon>eudicotyledons</taxon>
        <taxon>Gunneridae</taxon>
        <taxon>Pentapetalae</taxon>
        <taxon>asterids</taxon>
        <taxon>campanulids</taxon>
        <taxon>Asterales</taxon>
        <taxon>Asteraceae</taxon>
        <taxon>Asteroideae</taxon>
        <taxon>Anthemideae</taxon>
        <taxon>Anthemidinae</taxon>
        <taxon>Tanacetum</taxon>
    </lineage>
</organism>
<keyword evidence="6" id="KW-0378">Hydrolase</keyword>
<name>A0A6L2NXA3_TANCI</name>
<dbReference type="InterPro" id="IPR005162">
    <property type="entry name" value="Retrotrans_gag_dom"/>
</dbReference>
<dbReference type="AlphaFoldDB" id="A0A6L2NXA3"/>
<sequence>MVNVIPPDHVDDLPIVEPNQPDDVPVIPEPVLVDEDEDPEEEEFKEEEEPQEEEDDMEVDIKEYENEPELTYPYEEVDPLNPLSPASESEPEDMIEVKDAIKSEDETVPASVREVGESRMTSLSRRLCGGETAHALVEKKGKEKDEYYGKLILDLGNEVRSSVEKETTVMENLVRKLGNVKEKAECKKLMKELEEARFRNILLRMQNKRVKRDLYWTRVRVHEFYQEMIQSVATAIDTERASDVNARNDARGSGPFRGQDTAPVVRECTFARFMKCNPIVFHGTEGAVKLQRWFEKTESVFGIIECVVGKKVKFVAAILQGTALTWWNSKVATMGLETVNRIPWTEIKQLMTAEFHLIEEIQRMEHELWNLRVKEYNIVAYTQRFNELALMCPRMVEPEREKSVATGAKAHPVWTCYDCGEQGHTRNQCPKKVKQKETREFHGRAYAIKDAEPQGLNVVTGTFLINNRYASVLFDSSFDRSFADTTFSSMLNIDLVRIDTRSEVELADGRIVSTNIVLKGCTLNLVNHIFEIDLMPIKLGTFDVIIGMYWLVKHDSIIVCGEKVVRISYENKTLTVESEKDERVVGKTVRVVGERIYSSEFITVGSTDVVYEKERWIFLNVCRLPRVKQVDCQESLSSVTPLRWDAVEYDVSEDEQEHRKHLKIILELLKKERFYAKFFKCDFWLDSVQFLGHVIDRNGVHVDPTKIECVKNWVAPTMPMESHEENYATHDLELGAIVFALRLWRHYLYGMKCVVFIDHKSLQYILNQKELNLRQRRWIEFLSDYDCEIRYHPGKTNVVADALSRLKLSIRNHLVCCNNLRFLFRNGKGLRVDFVSGLPKTSSGYDTIWVIVDRLTKSAHCLPMKKTNTMEKLTQLYLKEIKSLGMNLDMSTAYHPQTNSQSERTRQMLKDMLCAFVIDFGSSWDRHLPLVKFSYNNGYHTSIKATLYEALYERKCRSPVCWSEVGDSQLTGPKLIREMTEKIVQIKSRLLTARSRQKSYANRRTKPLEFEISDMVLLQVPFRILAKVGPVAYTLELPKELKGIHSTFHYSNVKRCQAKGDIVVLMDEIQLDDKLHMIEEPVEIVDREEHPIPISDVQTKVGGVTLLGEFIFVCFMVTKPDLSLKSDLGKSMSLPQSLEKLPEDSLMEIEEIEVLILNRW</sequence>
<dbReference type="GO" id="GO:0004519">
    <property type="term" value="F:endonuclease activity"/>
    <property type="evidence" value="ECO:0007669"/>
    <property type="project" value="UniProtKB-KW"/>
</dbReference>
<proteinExistence type="predicted"/>
<dbReference type="PROSITE" id="PS50158">
    <property type="entry name" value="ZF_CCHC"/>
    <property type="match status" value="1"/>
</dbReference>
<dbReference type="GO" id="GO:0003676">
    <property type="term" value="F:nucleic acid binding"/>
    <property type="evidence" value="ECO:0007669"/>
    <property type="project" value="InterPro"/>
</dbReference>
<evidence type="ECO:0000256" key="5">
    <source>
        <dbReference type="ARBA" id="ARBA00022759"/>
    </source>
</evidence>
<keyword evidence="2" id="KW-0808">Transferase</keyword>
<evidence type="ECO:0000256" key="1">
    <source>
        <dbReference type="ARBA" id="ARBA00012493"/>
    </source>
</evidence>
<evidence type="ECO:0000256" key="8">
    <source>
        <dbReference type="PROSITE-ProRule" id="PRU00047"/>
    </source>
</evidence>
<feature type="compositionally biased region" description="Acidic residues" evidence="9">
    <location>
        <begin position="32"/>
        <end position="58"/>
    </location>
</feature>
<gene>
    <name evidence="11" type="ORF">Tci_062866</name>
</gene>
<dbReference type="CDD" id="cd00303">
    <property type="entry name" value="retropepsin_like"/>
    <property type="match status" value="1"/>
</dbReference>
<dbReference type="SMART" id="SM00343">
    <property type="entry name" value="ZnF_C2HC"/>
    <property type="match status" value="1"/>
</dbReference>
<evidence type="ECO:0000313" key="11">
    <source>
        <dbReference type="EMBL" id="GEU90888.1"/>
    </source>
</evidence>
<keyword evidence="5" id="KW-0255">Endonuclease</keyword>
<evidence type="ECO:0000259" key="10">
    <source>
        <dbReference type="PROSITE" id="PS50158"/>
    </source>
</evidence>
<dbReference type="Gene3D" id="2.40.70.10">
    <property type="entry name" value="Acid Proteases"/>
    <property type="match status" value="1"/>
</dbReference>
<dbReference type="InterPro" id="IPR056924">
    <property type="entry name" value="SH3_Tf2-1"/>
</dbReference>
<dbReference type="Pfam" id="PF17917">
    <property type="entry name" value="RT_RNaseH"/>
    <property type="match status" value="1"/>
</dbReference>
<evidence type="ECO:0000256" key="6">
    <source>
        <dbReference type="ARBA" id="ARBA00022801"/>
    </source>
</evidence>
<dbReference type="CDD" id="cd09274">
    <property type="entry name" value="RNase_HI_RT_Ty3"/>
    <property type="match status" value="1"/>
</dbReference>
<accession>A0A6L2NXA3</accession>
<dbReference type="InterPro" id="IPR012337">
    <property type="entry name" value="RNaseH-like_sf"/>
</dbReference>
<dbReference type="InterPro" id="IPR043128">
    <property type="entry name" value="Rev_trsase/Diguanyl_cyclase"/>
</dbReference>
<dbReference type="InterPro" id="IPR041373">
    <property type="entry name" value="RT_RNaseH"/>
</dbReference>
<dbReference type="Gene3D" id="3.30.70.270">
    <property type="match status" value="1"/>
</dbReference>
<feature type="compositionally biased region" description="Low complexity" evidence="9">
    <location>
        <begin position="21"/>
        <end position="31"/>
    </location>
</feature>
<keyword evidence="8" id="KW-0479">Metal-binding</keyword>
<keyword evidence="8" id="KW-0863">Zinc-finger</keyword>
<dbReference type="InterPro" id="IPR036875">
    <property type="entry name" value="Znf_CCHC_sf"/>
</dbReference>
<dbReference type="InterPro" id="IPR001878">
    <property type="entry name" value="Znf_CCHC"/>
</dbReference>
<dbReference type="InterPro" id="IPR043502">
    <property type="entry name" value="DNA/RNA_pol_sf"/>
</dbReference>
<feature type="domain" description="CCHC-type" evidence="10">
    <location>
        <begin position="416"/>
        <end position="431"/>
    </location>
</feature>
<dbReference type="SUPFAM" id="SSF57756">
    <property type="entry name" value="Retrovirus zinc finger-like domains"/>
    <property type="match status" value="1"/>
</dbReference>
<reference evidence="11" key="1">
    <citation type="journal article" date="2019" name="Sci. Rep.">
        <title>Draft genome of Tanacetum cinerariifolium, the natural source of mosquito coil.</title>
        <authorList>
            <person name="Yamashiro T."/>
            <person name="Shiraishi A."/>
            <person name="Satake H."/>
            <person name="Nakayama K."/>
        </authorList>
    </citation>
    <scope>NUCLEOTIDE SEQUENCE</scope>
</reference>
<dbReference type="InterPro" id="IPR036397">
    <property type="entry name" value="RNaseH_sf"/>
</dbReference>
<keyword evidence="8" id="KW-0862">Zinc</keyword>
<comment type="caution">
    <text evidence="11">The sequence shown here is derived from an EMBL/GenBank/DDBJ whole genome shotgun (WGS) entry which is preliminary data.</text>
</comment>
<dbReference type="PANTHER" id="PTHR37984:SF5">
    <property type="entry name" value="PROTEIN NYNRIN-LIKE"/>
    <property type="match status" value="1"/>
</dbReference>
<keyword evidence="7" id="KW-0695">RNA-directed DNA polymerase</keyword>
<evidence type="ECO:0000256" key="7">
    <source>
        <dbReference type="ARBA" id="ARBA00022918"/>
    </source>
</evidence>
<evidence type="ECO:0000256" key="2">
    <source>
        <dbReference type="ARBA" id="ARBA00022679"/>
    </source>
</evidence>
<keyword evidence="3" id="KW-0548">Nucleotidyltransferase</keyword>
<dbReference type="GO" id="GO:0016787">
    <property type="term" value="F:hydrolase activity"/>
    <property type="evidence" value="ECO:0007669"/>
    <property type="project" value="UniProtKB-KW"/>
</dbReference>
<dbReference type="SUPFAM" id="SSF56672">
    <property type="entry name" value="DNA/RNA polymerases"/>
    <property type="match status" value="1"/>
</dbReference>
<feature type="region of interest" description="Disordered" evidence="9">
    <location>
        <begin position="1"/>
        <end position="92"/>
    </location>
</feature>
<dbReference type="GO" id="GO:0003964">
    <property type="term" value="F:RNA-directed DNA polymerase activity"/>
    <property type="evidence" value="ECO:0007669"/>
    <property type="project" value="UniProtKB-KW"/>
</dbReference>
<dbReference type="EC" id="2.7.7.49" evidence="1"/>
<dbReference type="Pfam" id="PF24626">
    <property type="entry name" value="SH3_Tf2-1"/>
    <property type="match status" value="1"/>
</dbReference>
<dbReference type="SUPFAM" id="SSF53098">
    <property type="entry name" value="Ribonuclease H-like"/>
    <property type="match status" value="1"/>
</dbReference>